<accession>A0ABQ3LIU2</accession>
<evidence type="ECO:0000256" key="3">
    <source>
        <dbReference type="ARBA" id="ARBA00022989"/>
    </source>
</evidence>
<keyword evidence="3 5" id="KW-1133">Transmembrane helix</keyword>
<reference evidence="8" key="1">
    <citation type="journal article" date="2019" name="Int. J. Syst. Evol. Microbiol.">
        <title>The Global Catalogue of Microorganisms (GCM) 10K type strain sequencing project: providing services to taxonomists for standard genome sequencing and annotation.</title>
        <authorList>
            <consortium name="The Broad Institute Genomics Platform"/>
            <consortium name="The Broad Institute Genome Sequencing Center for Infectious Disease"/>
            <person name="Wu L."/>
            <person name="Ma J."/>
        </authorList>
    </citation>
    <scope>NUCLEOTIDE SEQUENCE [LARGE SCALE GENOMIC DNA]</scope>
    <source>
        <strain evidence="8">CGMCC 4.7683</strain>
    </source>
</reference>
<gene>
    <name evidence="7" type="ORF">GCM10017790_31470</name>
</gene>
<comment type="caution">
    <text evidence="7">The sequence shown here is derived from an EMBL/GenBank/DDBJ whole genome shotgun (WGS) entry which is preliminary data.</text>
</comment>
<name>A0ABQ3LIU2_9PSEU</name>
<feature type="transmembrane region" description="Helical" evidence="5">
    <location>
        <begin position="17"/>
        <end position="38"/>
    </location>
</feature>
<dbReference type="InterPro" id="IPR009908">
    <property type="entry name" value="Methylamine_util_MauE"/>
</dbReference>
<comment type="subcellular location">
    <subcellularLocation>
        <location evidence="1">Membrane</location>
        <topology evidence="1">Multi-pass membrane protein</topology>
    </subcellularLocation>
</comment>
<dbReference type="EMBL" id="BNAY01000003">
    <property type="protein sequence ID" value="GHH16182.1"/>
    <property type="molecule type" value="Genomic_DNA"/>
</dbReference>
<evidence type="ECO:0000313" key="7">
    <source>
        <dbReference type="EMBL" id="GHH16182.1"/>
    </source>
</evidence>
<evidence type="ECO:0000256" key="5">
    <source>
        <dbReference type="SAM" id="Phobius"/>
    </source>
</evidence>
<keyword evidence="2 5" id="KW-0812">Transmembrane</keyword>
<organism evidence="7 8">
    <name type="scientific">Amycolatopsis oliviviridis</name>
    <dbReference type="NCBI Taxonomy" id="1471590"/>
    <lineage>
        <taxon>Bacteria</taxon>
        <taxon>Bacillati</taxon>
        <taxon>Actinomycetota</taxon>
        <taxon>Actinomycetes</taxon>
        <taxon>Pseudonocardiales</taxon>
        <taxon>Pseudonocardiaceae</taxon>
        <taxon>Amycolatopsis</taxon>
    </lineage>
</organism>
<dbReference type="Proteomes" id="UP000635387">
    <property type="component" value="Unassembled WGS sequence"/>
</dbReference>
<keyword evidence="4 5" id="KW-0472">Membrane</keyword>
<keyword evidence="8" id="KW-1185">Reference proteome</keyword>
<evidence type="ECO:0000256" key="1">
    <source>
        <dbReference type="ARBA" id="ARBA00004141"/>
    </source>
</evidence>
<feature type="transmembrane region" description="Helical" evidence="5">
    <location>
        <begin position="44"/>
        <end position="65"/>
    </location>
</feature>
<dbReference type="Pfam" id="PF07291">
    <property type="entry name" value="MauE"/>
    <property type="match status" value="1"/>
</dbReference>
<proteinExistence type="predicted"/>
<feature type="domain" description="Methylamine utilisation protein MauE" evidence="6">
    <location>
        <begin position="6"/>
        <end position="103"/>
    </location>
</feature>
<evidence type="ECO:0000256" key="4">
    <source>
        <dbReference type="ARBA" id="ARBA00023136"/>
    </source>
</evidence>
<sequence>MASAGPLRMVPRTWRAIVARMVVAVEFVIAAALITGSAGRWWSVLFPAFVGAASLLAAFTAAIMLSLSRGERAPCHCFGKSAAPLGVPQVVRNLLVLGIALSGSVASLVESPQGNLPGTAVAICAGLVGGLVAVRFDDIVELFRGVPELVKE</sequence>
<evidence type="ECO:0000313" key="8">
    <source>
        <dbReference type="Proteomes" id="UP000635387"/>
    </source>
</evidence>
<protein>
    <recommendedName>
        <fullName evidence="6">Methylamine utilisation protein MauE domain-containing protein</fullName>
    </recommendedName>
</protein>
<evidence type="ECO:0000256" key="2">
    <source>
        <dbReference type="ARBA" id="ARBA00022692"/>
    </source>
</evidence>
<evidence type="ECO:0000259" key="6">
    <source>
        <dbReference type="Pfam" id="PF07291"/>
    </source>
</evidence>